<dbReference type="InterPro" id="IPR015943">
    <property type="entry name" value="WD40/YVTN_repeat-like_dom_sf"/>
</dbReference>
<keyword evidence="13" id="KW-1185">Reference proteome</keyword>
<dbReference type="GO" id="GO:1905515">
    <property type="term" value="P:non-motile cilium assembly"/>
    <property type="evidence" value="ECO:0007669"/>
    <property type="project" value="TreeGrafter"/>
</dbReference>
<protein>
    <submittedName>
        <fullName evidence="12">Flagellar associated protein</fullName>
    </submittedName>
</protein>
<dbReference type="InterPro" id="IPR036322">
    <property type="entry name" value="WD40_repeat_dom_sf"/>
</dbReference>
<dbReference type="Pfam" id="PF25768">
    <property type="entry name" value="TPR_IFT121"/>
    <property type="match status" value="1"/>
</dbReference>
<feature type="domain" description="IFT80/172/WDR35 TPR" evidence="8">
    <location>
        <begin position="688"/>
        <end position="779"/>
    </location>
</feature>
<keyword evidence="12" id="KW-0282">Flagellum</keyword>
<dbReference type="InterPro" id="IPR056157">
    <property type="entry name" value="TPR_IFT80_172_dom"/>
</dbReference>
<gene>
    <name evidence="12" type="ORF">AMSG_01618</name>
</gene>
<organism evidence="12 13">
    <name type="scientific">Thecamonas trahens ATCC 50062</name>
    <dbReference type="NCBI Taxonomy" id="461836"/>
    <lineage>
        <taxon>Eukaryota</taxon>
        <taxon>Apusozoa</taxon>
        <taxon>Apusomonadida</taxon>
        <taxon>Apusomonadidae</taxon>
        <taxon>Thecamonas</taxon>
    </lineage>
</organism>
<accession>A0A0L0DR89</accession>
<dbReference type="GO" id="GO:0061512">
    <property type="term" value="P:protein localization to cilium"/>
    <property type="evidence" value="ECO:0007669"/>
    <property type="project" value="TreeGrafter"/>
</dbReference>
<name>A0A0L0DR89_THETB</name>
<feature type="domain" description="IFT121/TULP4 N-terminal" evidence="10">
    <location>
        <begin position="1"/>
        <end position="332"/>
    </location>
</feature>
<dbReference type="GeneID" id="25561363"/>
<keyword evidence="3" id="KW-0963">Cytoplasm</keyword>
<evidence type="ECO:0000259" key="10">
    <source>
        <dbReference type="Pfam" id="PF24797"/>
    </source>
</evidence>
<evidence type="ECO:0000256" key="1">
    <source>
        <dbReference type="ARBA" id="ARBA00004138"/>
    </source>
</evidence>
<dbReference type="SMART" id="SM00320">
    <property type="entry name" value="WD40"/>
    <property type="match status" value="4"/>
</dbReference>
<dbReference type="RefSeq" id="XP_013761667.1">
    <property type="nucleotide sequence ID" value="XM_013906213.1"/>
</dbReference>
<proteinExistence type="predicted"/>
<dbReference type="PIRSF" id="PIRSF037536">
    <property type="entry name" value="WD_repeat_p35"/>
    <property type="match status" value="1"/>
</dbReference>
<dbReference type="PANTHER" id="PTHR12764">
    <property type="entry name" value="WD REPEAT DOMAIN-RELATED"/>
    <property type="match status" value="1"/>
</dbReference>
<reference evidence="12 13" key="1">
    <citation type="submission" date="2010-05" db="EMBL/GenBank/DDBJ databases">
        <title>The Genome Sequence of Thecamonas trahens ATCC 50062.</title>
        <authorList>
            <consortium name="The Broad Institute Genome Sequencing Platform"/>
            <person name="Russ C."/>
            <person name="Cuomo C."/>
            <person name="Shea T."/>
            <person name="Young S.K."/>
            <person name="Zeng Q."/>
            <person name="Koehrsen M."/>
            <person name="Haas B."/>
            <person name="Borodovsky M."/>
            <person name="Guigo R."/>
            <person name="Alvarado L."/>
            <person name="Berlin A."/>
            <person name="Bochicchio J."/>
            <person name="Borenstein D."/>
            <person name="Chapman S."/>
            <person name="Chen Z."/>
            <person name="Freedman E."/>
            <person name="Gellesch M."/>
            <person name="Goldberg J."/>
            <person name="Griggs A."/>
            <person name="Gujja S."/>
            <person name="Heilman E."/>
            <person name="Heiman D."/>
            <person name="Hepburn T."/>
            <person name="Howarth C."/>
            <person name="Jen D."/>
            <person name="Larson L."/>
            <person name="Mehta T."/>
            <person name="Park D."/>
            <person name="Pearson M."/>
            <person name="Roberts A."/>
            <person name="Saif S."/>
            <person name="Shenoy N."/>
            <person name="Sisk P."/>
            <person name="Stolte C."/>
            <person name="Sykes S."/>
            <person name="Thomson T."/>
            <person name="Walk T."/>
            <person name="White J."/>
            <person name="Yandava C."/>
            <person name="Burger G."/>
            <person name="Gray M.W."/>
            <person name="Holland P.W.H."/>
            <person name="King N."/>
            <person name="Lang F.B.F."/>
            <person name="Roger A.J."/>
            <person name="Ruiz-Trillo I."/>
            <person name="Lander E."/>
            <person name="Nusbaum C."/>
        </authorList>
    </citation>
    <scope>NUCLEOTIDE SEQUENCE [LARGE SCALE GENOMIC DNA]</scope>
    <source>
        <strain evidence="12 13">ATCC 50062</strain>
    </source>
</reference>
<dbReference type="InterPro" id="IPR011044">
    <property type="entry name" value="Quino_amine_DH_bsu"/>
</dbReference>
<dbReference type="SUPFAM" id="SSF50978">
    <property type="entry name" value="WD40 repeat-like"/>
    <property type="match status" value="1"/>
</dbReference>
<dbReference type="InterPro" id="IPR057361">
    <property type="entry name" value="TPR_WDR35"/>
</dbReference>
<dbReference type="InterPro" id="IPR001680">
    <property type="entry name" value="WD40_rpt"/>
</dbReference>
<evidence type="ECO:0000259" key="9">
    <source>
        <dbReference type="Pfam" id="PF23390"/>
    </source>
</evidence>
<evidence type="ECO:0000313" key="13">
    <source>
        <dbReference type="Proteomes" id="UP000054408"/>
    </source>
</evidence>
<keyword evidence="5" id="KW-0677">Repeat</keyword>
<feature type="domain" description="IFT121 second beta-propeller" evidence="9">
    <location>
        <begin position="337"/>
        <end position="657"/>
    </location>
</feature>
<sequence length="1187" mass="126751">MSTQIGMPNATPLTTVAWSGAHGYVAVGGEGGACRVLQLEQAGPGTASSFSMNQALTGHSATLSRCRWNEPAQRLTTAADGVIIVWALHDGAWFEQMVNERADGGNVADFAWSPSGLLIAIAYTDGMVILGHLSKERVWCINFDKPLTRVAWSPNGRLLLLATADGQVHLHDAASGAYLTRMQLFVAVDGPCQLPLPPTTPADQLPGVVDLAWFNDAIRGVEAGLPSLAVAFDNGCVQLMRSEIDDAPLVLDTKLQISTLSWDKLGSLLAVAGQLTLRERVVSVVQFYEPNGANVFTLKVPGGSLVTGLSWSGNGLRIALTVGSSIFFATVRPPRKWTYFANTLVYSYLISNDEHCITFWNTKTTEVAVKYIKRVAGICAAGQHAALLTSTGGAQSEDVAIVFDAIGNPLVSKYLALEPTHLAMTPRHVVVASPRAVFVWDYIAALESETPQAKSHKMLGGRSGGDGPPVALFHIDSDPASTASEFMELADSEETGDVITAVAASGSMLLVARASGTLLRYSLPRLRLETQYNIGVRAKVLEINCDGSVVAIIDFASALSLYALEMRESASAPLGMPLPDFERKNNVWAIKWGDEPSLLAAVEKDKLYVYRGPAPEEAVPCTSYLCEFSDLVVQAVDLDALLIDPQVPSKALLVEYETRSLRDTRAIVESVNLKEAMGFVADNPHPRLWRILAEAALEALDLGLARAAFIKYGNYEGLVFLKSLREVKDPLKQAAEVAAYFGRFDQAEKLYMEMNRSDLAIGLRVKVGDWFRVVKLIHETGQGDDKLRARAHTELGDYYAERGQDAKAIHYYELAHATGPLADAAYRVGDFDRLASLVSELGSSDALLPKLGAKLVSVGMADEAVAAYVKAGDVKAAVDACVSLQRWDTALRLAERHAFPGIHALLAEYADKLLALPGGRLKAIELYYQAHKYSEAGQLLVELAREAVAAGKLVRGKQLYVLAGLCGQAKAKMARRAGGGEAGSGSSGRSSWSPDAKLAGLMSSPGKSSADGAGVDGLATAWRGAQALHLYLLAQRQLHAGDVDAAMRTALRVADDFEAFLDSRAVASLAALTAYLNRFFKQASLAFIKLESLGANDEAYERLAVEVFKRNAPRDRRAKPTSCGGCGASTAPWASSCNSCDRSFEVCIATGATVVDAAAIAWRCGVCGGCAVVDVNGGVCGVCGADS</sequence>
<evidence type="ECO:0000256" key="7">
    <source>
        <dbReference type="ARBA" id="ARBA00023273"/>
    </source>
</evidence>
<dbReference type="Proteomes" id="UP000054408">
    <property type="component" value="Unassembled WGS sequence"/>
</dbReference>
<dbReference type="InterPro" id="IPR011990">
    <property type="entry name" value="TPR-like_helical_dom_sf"/>
</dbReference>
<evidence type="ECO:0000256" key="5">
    <source>
        <dbReference type="ARBA" id="ARBA00022737"/>
    </source>
</evidence>
<dbReference type="Pfam" id="PF23390">
    <property type="entry name" value="Beta-prop_WDR35_2nd"/>
    <property type="match status" value="1"/>
</dbReference>
<dbReference type="EMBL" id="GL349438">
    <property type="protein sequence ID" value="KNC54767.1"/>
    <property type="molecule type" value="Genomic_DNA"/>
</dbReference>
<evidence type="ECO:0000256" key="4">
    <source>
        <dbReference type="ARBA" id="ARBA00022574"/>
    </source>
</evidence>
<dbReference type="Gene3D" id="2.130.10.10">
    <property type="entry name" value="YVTN repeat-like/Quinoprotein amine dehydrogenase"/>
    <property type="match status" value="2"/>
</dbReference>
<dbReference type="InterPro" id="IPR057979">
    <property type="entry name" value="TPR_IFT121"/>
</dbReference>
<dbReference type="Pfam" id="PF24797">
    <property type="entry name" value="Beta-prop_WDR35_TULP_N"/>
    <property type="match status" value="1"/>
</dbReference>
<dbReference type="GO" id="GO:0030991">
    <property type="term" value="C:intraciliary transport particle A"/>
    <property type="evidence" value="ECO:0007669"/>
    <property type="project" value="TreeGrafter"/>
</dbReference>
<comment type="subcellular location">
    <subcellularLocation>
        <location evidence="1">Cell projection</location>
        <location evidence="1">Cilium</location>
    </subcellularLocation>
    <subcellularLocation>
        <location evidence="2">Cytoplasm</location>
    </subcellularLocation>
</comment>
<dbReference type="OMA" id="VWAMCWA"/>
<dbReference type="Gene3D" id="1.25.40.470">
    <property type="match status" value="1"/>
</dbReference>
<keyword evidence="7" id="KW-0966">Cell projection</keyword>
<dbReference type="Pfam" id="PF23387">
    <property type="entry name" value="TPR_IFT80_172"/>
    <property type="match status" value="1"/>
</dbReference>
<dbReference type="Pfam" id="PF25170">
    <property type="entry name" value="TPR_WDR35"/>
    <property type="match status" value="1"/>
</dbReference>
<dbReference type="SUPFAM" id="SSF48452">
    <property type="entry name" value="TPR-like"/>
    <property type="match status" value="1"/>
</dbReference>
<dbReference type="GO" id="GO:0097730">
    <property type="term" value="C:non-motile cilium"/>
    <property type="evidence" value="ECO:0007669"/>
    <property type="project" value="TreeGrafter"/>
</dbReference>
<evidence type="ECO:0000256" key="3">
    <source>
        <dbReference type="ARBA" id="ARBA00022490"/>
    </source>
</evidence>
<evidence type="ECO:0000259" key="11">
    <source>
        <dbReference type="Pfam" id="PF25768"/>
    </source>
</evidence>
<feature type="domain" description="IFT121-like TPR repeats" evidence="11">
    <location>
        <begin position="1020"/>
        <end position="1115"/>
    </location>
</feature>
<dbReference type="InterPro" id="IPR056158">
    <property type="entry name" value="Beta-prop_IFT121_2nd"/>
</dbReference>
<dbReference type="eggNOG" id="KOG2041">
    <property type="taxonomic scope" value="Eukaryota"/>
</dbReference>
<dbReference type="OrthoDB" id="10260567at2759"/>
<dbReference type="PANTHER" id="PTHR12764:SF5">
    <property type="entry name" value="LD29485P"/>
    <property type="match status" value="1"/>
</dbReference>
<dbReference type="STRING" id="461836.A0A0L0DR89"/>
<evidence type="ECO:0000259" key="8">
    <source>
        <dbReference type="Pfam" id="PF23387"/>
    </source>
</evidence>
<keyword evidence="4" id="KW-0853">WD repeat</keyword>
<dbReference type="InterPro" id="IPR017233">
    <property type="entry name" value="WDR35"/>
</dbReference>
<dbReference type="InterPro" id="IPR056159">
    <property type="entry name" value="Beta-prop_IFT121_TULP_N"/>
</dbReference>
<dbReference type="InterPro" id="IPR039857">
    <property type="entry name" value="Ift122/121"/>
</dbReference>
<dbReference type="GO" id="GO:0035721">
    <property type="term" value="P:intraciliary retrograde transport"/>
    <property type="evidence" value="ECO:0007669"/>
    <property type="project" value="TreeGrafter"/>
</dbReference>
<evidence type="ECO:0000313" key="12">
    <source>
        <dbReference type="EMBL" id="KNC54767.1"/>
    </source>
</evidence>
<evidence type="ECO:0000256" key="2">
    <source>
        <dbReference type="ARBA" id="ARBA00004496"/>
    </source>
</evidence>
<dbReference type="AlphaFoldDB" id="A0A0L0DR89"/>
<evidence type="ECO:0000256" key="6">
    <source>
        <dbReference type="ARBA" id="ARBA00023069"/>
    </source>
</evidence>
<keyword evidence="6" id="KW-0969">Cilium</keyword>
<dbReference type="GO" id="GO:0005737">
    <property type="term" value="C:cytoplasm"/>
    <property type="evidence" value="ECO:0007669"/>
    <property type="project" value="UniProtKB-SubCell"/>
</dbReference>
<dbReference type="SUPFAM" id="SSF50969">
    <property type="entry name" value="YVTN repeat-like/Quinoprotein amine dehydrogenase"/>
    <property type="match status" value="1"/>
</dbReference>